<proteinExistence type="predicted"/>
<dbReference type="SUPFAM" id="SSF49899">
    <property type="entry name" value="Concanavalin A-like lectins/glucanases"/>
    <property type="match status" value="2"/>
</dbReference>
<dbReference type="Gene3D" id="2.60.120.200">
    <property type="match status" value="1"/>
</dbReference>
<dbReference type="EMBL" id="MN740809">
    <property type="protein sequence ID" value="QHU12700.1"/>
    <property type="molecule type" value="Genomic_DNA"/>
</dbReference>
<dbReference type="InterPro" id="IPR013320">
    <property type="entry name" value="ConA-like_dom_sf"/>
</dbReference>
<evidence type="ECO:0000313" key="2">
    <source>
        <dbReference type="EMBL" id="QHU12700.1"/>
    </source>
</evidence>
<feature type="compositionally biased region" description="Polar residues" evidence="1">
    <location>
        <begin position="532"/>
        <end position="542"/>
    </location>
</feature>
<feature type="region of interest" description="Disordered" evidence="1">
    <location>
        <begin position="532"/>
        <end position="552"/>
    </location>
</feature>
<accession>A0A6C0K7A6</accession>
<evidence type="ECO:0000256" key="1">
    <source>
        <dbReference type="SAM" id="MobiDB-lite"/>
    </source>
</evidence>
<sequence length="552" mass="61222">MSRTIHGPLWIVFIALVFLLLMEMVAPERVKEGFQWVSFIEQGVKPAEVTSIVPSNSIFAQAFKRRSDVGPMSETQQGSASQYTADKRYFAGYTDVQGIGVQNDYCRMVFPSGAKEEESFFACALAGTDGLSTVDYRTKAVKNGFMLSRDDYMKNITPNGRYAYCRIIKSGAEFMPMCAIPGLTSFGHQDILDTEPPDDIKTLVDFYRDCRMWLRFYDDMLDYTKRGTIIQVAGGATVTEFPPRPVITRALHFNGIDQFVRLGDSRDLSLGNMGSLRSVRAFSVWVKFDEFTNNAHIFDFGDGAGKNNVFLGILGKGDPDSATNSIRPGTVCEESTVPGPGSGAQFCPELRAEDLYRISAANIDEFVCTGPEVYADPEKAQPLQTKKQTKVDPNAKRNRATLIYEVWDSTLRAMQIKINQAIPVGQWTHIVISATNMDAMRPNIAVYINGNYTYTKNNGCLPQAAVTQKNYFGKSNWADNSSGYELRDELFSGSVFDFRMYTSALSETKIKRILQWGMDKLGLAVTQTAADVASSGPSTSDTATHRSNRGSN</sequence>
<organism evidence="2">
    <name type="scientific">viral metagenome</name>
    <dbReference type="NCBI Taxonomy" id="1070528"/>
    <lineage>
        <taxon>unclassified sequences</taxon>
        <taxon>metagenomes</taxon>
        <taxon>organismal metagenomes</taxon>
    </lineage>
</organism>
<reference evidence="2" key="1">
    <citation type="journal article" date="2020" name="Nature">
        <title>Giant virus diversity and host interactions through global metagenomics.</title>
        <authorList>
            <person name="Schulz F."/>
            <person name="Roux S."/>
            <person name="Paez-Espino D."/>
            <person name="Jungbluth S."/>
            <person name="Walsh D.A."/>
            <person name="Denef V.J."/>
            <person name="McMahon K.D."/>
            <person name="Konstantinidis K.T."/>
            <person name="Eloe-Fadrosh E.A."/>
            <person name="Kyrpides N.C."/>
            <person name="Woyke T."/>
        </authorList>
    </citation>
    <scope>NUCLEOTIDE SEQUENCE</scope>
    <source>
        <strain evidence="2">GVMAG-S-1101172-89</strain>
    </source>
</reference>
<evidence type="ECO:0008006" key="3">
    <source>
        <dbReference type="Google" id="ProtNLM"/>
    </source>
</evidence>
<protein>
    <recommendedName>
        <fullName evidence="3">Lectin/glucanase superfamily protein</fullName>
    </recommendedName>
</protein>
<dbReference type="Pfam" id="PF13385">
    <property type="entry name" value="Laminin_G_3"/>
    <property type="match status" value="1"/>
</dbReference>
<dbReference type="AlphaFoldDB" id="A0A6C0K7A6"/>
<name>A0A6C0K7A6_9ZZZZ</name>